<reference evidence="1 2" key="1">
    <citation type="journal article" date="2012" name="PLoS Pathog.">
        <title>Diverse lifestyles and strategies of plant pathogenesis encoded in the genomes of eighteen Dothideomycetes fungi.</title>
        <authorList>
            <person name="Ohm R.A."/>
            <person name="Feau N."/>
            <person name="Henrissat B."/>
            <person name="Schoch C.L."/>
            <person name="Horwitz B.A."/>
            <person name="Barry K.W."/>
            <person name="Condon B.J."/>
            <person name="Copeland A.C."/>
            <person name="Dhillon B."/>
            <person name="Glaser F."/>
            <person name="Hesse C.N."/>
            <person name="Kosti I."/>
            <person name="LaButti K."/>
            <person name="Lindquist E.A."/>
            <person name="Lucas S."/>
            <person name="Salamov A.A."/>
            <person name="Bradshaw R.E."/>
            <person name="Ciuffetti L."/>
            <person name="Hamelin R.C."/>
            <person name="Kema G.H.J."/>
            <person name="Lawrence C."/>
            <person name="Scott J.A."/>
            <person name="Spatafora J.W."/>
            <person name="Turgeon B.G."/>
            <person name="de Wit P.J.G.M."/>
            <person name="Zhong S."/>
            <person name="Goodwin S.B."/>
            <person name="Grigoriev I.V."/>
        </authorList>
    </citation>
    <scope>NUCLEOTIDE SEQUENCE [LARGE SCALE GENOMIC DNA]</scope>
    <source>
        <strain evidence="2">C5 / ATCC 48332 / race O</strain>
    </source>
</reference>
<protein>
    <recommendedName>
        <fullName evidence="3">BHLH domain-containing protein</fullName>
    </recommendedName>
</protein>
<name>M2SRG9_COCH5</name>
<evidence type="ECO:0000313" key="2">
    <source>
        <dbReference type="Proteomes" id="UP000016936"/>
    </source>
</evidence>
<organism evidence="1 2">
    <name type="scientific">Cochliobolus heterostrophus (strain C5 / ATCC 48332 / race O)</name>
    <name type="common">Southern corn leaf blight fungus</name>
    <name type="synonym">Bipolaris maydis</name>
    <dbReference type="NCBI Taxonomy" id="701091"/>
    <lineage>
        <taxon>Eukaryota</taxon>
        <taxon>Fungi</taxon>
        <taxon>Dikarya</taxon>
        <taxon>Ascomycota</taxon>
        <taxon>Pezizomycotina</taxon>
        <taxon>Dothideomycetes</taxon>
        <taxon>Pleosporomycetidae</taxon>
        <taxon>Pleosporales</taxon>
        <taxon>Pleosporineae</taxon>
        <taxon>Pleosporaceae</taxon>
        <taxon>Bipolaris</taxon>
    </lineage>
</organism>
<evidence type="ECO:0008006" key="3">
    <source>
        <dbReference type="Google" id="ProtNLM"/>
    </source>
</evidence>
<evidence type="ECO:0000313" key="1">
    <source>
        <dbReference type="EMBL" id="EMD87890.1"/>
    </source>
</evidence>
<proteinExistence type="predicted"/>
<dbReference type="OrthoDB" id="3686817at2759"/>
<reference evidence="2" key="2">
    <citation type="journal article" date="2013" name="PLoS Genet.">
        <title>Comparative genome structure, secondary metabolite, and effector coding capacity across Cochliobolus pathogens.</title>
        <authorList>
            <person name="Condon B.J."/>
            <person name="Leng Y."/>
            <person name="Wu D."/>
            <person name="Bushley K.E."/>
            <person name="Ohm R.A."/>
            <person name="Otillar R."/>
            <person name="Martin J."/>
            <person name="Schackwitz W."/>
            <person name="Grimwood J."/>
            <person name="MohdZainudin N."/>
            <person name="Xue C."/>
            <person name="Wang R."/>
            <person name="Manning V.A."/>
            <person name="Dhillon B."/>
            <person name="Tu Z.J."/>
            <person name="Steffenson B.J."/>
            <person name="Salamov A."/>
            <person name="Sun H."/>
            <person name="Lowry S."/>
            <person name="LaButti K."/>
            <person name="Han J."/>
            <person name="Copeland A."/>
            <person name="Lindquist E."/>
            <person name="Barry K."/>
            <person name="Schmutz J."/>
            <person name="Baker S.E."/>
            <person name="Ciuffetti L.M."/>
            <person name="Grigoriev I.V."/>
            <person name="Zhong S."/>
            <person name="Turgeon B.G."/>
        </authorList>
    </citation>
    <scope>NUCLEOTIDE SEQUENCE [LARGE SCALE GENOMIC DNA]</scope>
    <source>
        <strain evidence="2">C5 / ATCC 48332 / race O</strain>
    </source>
</reference>
<accession>M2SRG9</accession>
<dbReference type="AlphaFoldDB" id="M2SRG9"/>
<keyword evidence="2" id="KW-1185">Reference proteome</keyword>
<dbReference type="HOGENOM" id="CLU_2978786_0_0_1"/>
<sequence length="60" mass="7007">MRTEVVNYIAQRTRLRIVRENMRGLRRRLATDPRAKAEILDALDAYMKELAILLGYGEES</sequence>
<dbReference type="EMBL" id="KB445581">
    <property type="protein sequence ID" value="EMD87890.1"/>
    <property type="molecule type" value="Genomic_DNA"/>
</dbReference>
<dbReference type="Proteomes" id="UP000016936">
    <property type="component" value="Unassembled WGS sequence"/>
</dbReference>
<gene>
    <name evidence="1" type="ORF">COCHEDRAFT_1023211</name>
</gene>